<sequence>MKKSKFSDQQIAFALGAPHSRGTRLGQGKRLVRGPRVDFFFYATLICIPTIT</sequence>
<dbReference type="EMBL" id="JACHIJ010000004">
    <property type="protein sequence ID" value="MBB5052909.1"/>
    <property type="molecule type" value="Genomic_DNA"/>
</dbReference>
<organism evidence="1 2">
    <name type="scientific">Afipia massiliensis</name>
    <dbReference type="NCBI Taxonomy" id="211460"/>
    <lineage>
        <taxon>Bacteria</taxon>
        <taxon>Pseudomonadati</taxon>
        <taxon>Pseudomonadota</taxon>
        <taxon>Alphaproteobacteria</taxon>
        <taxon>Hyphomicrobiales</taxon>
        <taxon>Nitrobacteraceae</taxon>
        <taxon>Afipia</taxon>
    </lineage>
</organism>
<gene>
    <name evidence="1" type="ORF">HNQ36_002900</name>
</gene>
<dbReference type="AlphaFoldDB" id="A0A840MX73"/>
<evidence type="ECO:0000313" key="2">
    <source>
        <dbReference type="Proteomes" id="UP000521227"/>
    </source>
</evidence>
<name>A0A840MX73_9BRAD</name>
<evidence type="ECO:0000313" key="1">
    <source>
        <dbReference type="EMBL" id="MBB5052909.1"/>
    </source>
</evidence>
<accession>A0A840MX73</accession>
<protein>
    <submittedName>
        <fullName evidence="1">Uncharacterized protein</fullName>
    </submittedName>
</protein>
<dbReference type="Proteomes" id="UP000521227">
    <property type="component" value="Unassembled WGS sequence"/>
</dbReference>
<reference evidence="1 2" key="1">
    <citation type="submission" date="2020-08" db="EMBL/GenBank/DDBJ databases">
        <title>Genomic Encyclopedia of Type Strains, Phase IV (KMG-IV): sequencing the most valuable type-strain genomes for metagenomic binning, comparative biology and taxonomic classification.</title>
        <authorList>
            <person name="Goeker M."/>
        </authorList>
    </citation>
    <scope>NUCLEOTIDE SEQUENCE [LARGE SCALE GENOMIC DNA]</scope>
    <source>
        <strain evidence="1 2">DSM 17498</strain>
    </source>
</reference>
<comment type="caution">
    <text evidence="1">The sequence shown here is derived from an EMBL/GenBank/DDBJ whole genome shotgun (WGS) entry which is preliminary data.</text>
</comment>
<proteinExistence type="predicted"/>